<feature type="transmembrane region" description="Helical" evidence="12">
    <location>
        <begin position="105"/>
        <end position="124"/>
    </location>
</feature>
<evidence type="ECO:0000256" key="8">
    <source>
        <dbReference type="ARBA" id="ARBA00023133"/>
    </source>
</evidence>
<evidence type="ECO:0000256" key="5">
    <source>
        <dbReference type="ARBA" id="ARBA00022989"/>
    </source>
</evidence>
<keyword evidence="3 12" id="KW-0812">Transmembrane</keyword>
<feature type="transmembrane region" description="Helical" evidence="12">
    <location>
        <begin position="173"/>
        <end position="190"/>
    </location>
</feature>
<dbReference type="GO" id="GO:0006784">
    <property type="term" value="P:heme A biosynthetic process"/>
    <property type="evidence" value="ECO:0007669"/>
    <property type="project" value="InterPro"/>
</dbReference>
<evidence type="ECO:0000256" key="12">
    <source>
        <dbReference type="SAM" id="Phobius"/>
    </source>
</evidence>
<dbReference type="PANTHER" id="PTHR35457">
    <property type="entry name" value="HEME A SYNTHASE"/>
    <property type="match status" value="1"/>
</dbReference>
<comment type="subcellular location">
    <subcellularLocation>
        <location evidence="1">Membrane</location>
        <topology evidence="1">Multi-pass membrane protein</topology>
    </subcellularLocation>
</comment>
<keyword evidence="6" id="KW-0560">Oxidoreductase</keyword>
<dbReference type="PANTHER" id="PTHR35457:SF1">
    <property type="entry name" value="HEME A SYNTHASE"/>
    <property type="match status" value="1"/>
</dbReference>
<keyword evidence="2" id="KW-1003">Cell membrane</keyword>
<reference evidence="13" key="1">
    <citation type="submission" date="2020-10" db="EMBL/GenBank/DDBJ databases">
        <title>Connecting structure to function with the recovery of over 1000 high-quality activated sludge metagenome-assembled genomes encoding full-length rRNA genes using long-read sequencing.</title>
        <authorList>
            <person name="Singleton C.M."/>
            <person name="Petriglieri F."/>
            <person name="Kristensen J.M."/>
            <person name="Kirkegaard R.H."/>
            <person name="Michaelsen T.Y."/>
            <person name="Andersen M.H."/>
            <person name="Karst S.M."/>
            <person name="Dueholm M.S."/>
            <person name="Nielsen P.H."/>
            <person name="Albertsen M."/>
        </authorList>
    </citation>
    <scope>NUCLEOTIDE SEQUENCE</scope>
    <source>
        <strain evidence="13">Bjer_18-Q3-R1-45_BAT3C.347</strain>
    </source>
</reference>
<evidence type="ECO:0000313" key="14">
    <source>
        <dbReference type="Proteomes" id="UP000807785"/>
    </source>
</evidence>
<keyword evidence="9 12" id="KW-0472">Membrane</keyword>
<evidence type="ECO:0000313" key="13">
    <source>
        <dbReference type="EMBL" id="MBK6972122.1"/>
    </source>
</evidence>
<evidence type="ECO:0000256" key="10">
    <source>
        <dbReference type="ARBA" id="ARBA00023157"/>
    </source>
</evidence>
<comment type="caution">
    <text evidence="13">The sequence shown here is derived from an EMBL/GenBank/DDBJ whole genome shotgun (WGS) entry which is preliminary data.</text>
</comment>
<evidence type="ECO:0000256" key="3">
    <source>
        <dbReference type="ARBA" id="ARBA00022692"/>
    </source>
</evidence>
<keyword evidence="5 12" id="KW-1133">Transmembrane helix</keyword>
<evidence type="ECO:0000256" key="4">
    <source>
        <dbReference type="ARBA" id="ARBA00022723"/>
    </source>
</evidence>
<evidence type="ECO:0000256" key="1">
    <source>
        <dbReference type="ARBA" id="ARBA00004141"/>
    </source>
</evidence>
<dbReference type="InterPro" id="IPR003780">
    <property type="entry name" value="COX15/CtaA_fam"/>
</dbReference>
<evidence type="ECO:0000256" key="6">
    <source>
        <dbReference type="ARBA" id="ARBA00023002"/>
    </source>
</evidence>
<accession>A0A9D7E6M0</accession>
<gene>
    <name evidence="13" type="ORF">IPH26_03925</name>
</gene>
<name>A0A9D7E6M0_9PROT</name>
<dbReference type="InterPro" id="IPR050450">
    <property type="entry name" value="COX15/CtaA_HemeA_synthase"/>
</dbReference>
<dbReference type="Proteomes" id="UP000807785">
    <property type="component" value="Unassembled WGS sequence"/>
</dbReference>
<keyword evidence="4" id="KW-0479">Metal-binding</keyword>
<dbReference type="GO" id="GO:0016491">
    <property type="term" value="F:oxidoreductase activity"/>
    <property type="evidence" value="ECO:0007669"/>
    <property type="project" value="UniProtKB-KW"/>
</dbReference>
<sequence length="325" mass="34892">MFRKLVFFATVITLCVVVLGAYVRLSDAGLGCPDWPGCYGKLTPHHAAEHINEAYVAAPQGPVSMAKAWKEMVHRYLAASLGVLIIVIAGLAWRQRGRLGQSPWLATALVGVVILQGFFGKWTVTMLLKPAIVTGHLIGGLVTLALLTWLWMRQSEWRPSHAVSSGLRTAARVGLVLLSCQILLGGWVSTNYAGLACTDLPTCQGRWLPEMDFGHGFHLVRELGQTADGAILPLPAMTAIHWTHRLGAVVLAAYLIALGVLLMRAGYARDGRLLLALIALQFLLGLSSVWFGLPLAVAVAHNAGAALLVMLLVVINFRVAKSASA</sequence>
<feature type="transmembrane region" description="Helical" evidence="12">
    <location>
        <begin position="273"/>
        <end position="293"/>
    </location>
</feature>
<dbReference type="EMBL" id="JADJEV010000002">
    <property type="protein sequence ID" value="MBK6972122.1"/>
    <property type="molecule type" value="Genomic_DNA"/>
</dbReference>
<organism evidence="13 14">
    <name type="scientific">Candidatus Methylophosphatis roskildensis</name>
    <dbReference type="NCBI Taxonomy" id="2899263"/>
    <lineage>
        <taxon>Bacteria</taxon>
        <taxon>Pseudomonadati</taxon>
        <taxon>Pseudomonadota</taxon>
        <taxon>Betaproteobacteria</taxon>
        <taxon>Nitrosomonadales</taxon>
        <taxon>Sterolibacteriaceae</taxon>
        <taxon>Candidatus Methylophosphatis</taxon>
    </lineage>
</organism>
<keyword evidence="7" id="KW-0408">Iron</keyword>
<evidence type="ECO:0000256" key="7">
    <source>
        <dbReference type="ARBA" id="ARBA00023004"/>
    </source>
</evidence>
<dbReference type="GO" id="GO:0016020">
    <property type="term" value="C:membrane"/>
    <property type="evidence" value="ECO:0007669"/>
    <property type="project" value="UniProtKB-SubCell"/>
</dbReference>
<feature type="transmembrane region" description="Helical" evidence="12">
    <location>
        <begin position="130"/>
        <end position="152"/>
    </location>
</feature>
<evidence type="ECO:0000256" key="2">
    <source>
        <dbReference type="ARBA" id="ARBA00022475"/>
    </source>
</evidence>
<proteinExistence type="predicted"/>
<feature type="transmembrane region" description="Helical" evidence="12">
    <location>
        <begin position="242"/>
        <end position="261"/>
    </location>
</feature>
<feature type="transmembrane region" description="Helical" evidence="12">
    <location>
        <begin position="299"/>
        <end position="319"/>
    </location>
</feature>
<dbReference type="AlphaFoldDB" id="A0A9D7E6M0"/>
<dbReference type="Pfam" id="PF02628">
    <property type="entry name" value="COX15-CtaA"/>
    <property type="match status" value="1"/>
</dbReference>
<evidence type="ECO:0000256" key="9">
    <source>
        <dbReference type="ARBA" id="ARBA00023136"/>
    </source>
</evidence>
<evidence type="ECO:0000256" key="11">
    <source>
        <dbReference type="ARBA" id="ARBA00023444"/>
    </source>
</evidence>
<keyword evidence="8" id="KW-0350">Heme biosynthesis</keyword>
<protein>
    <submittedName>
        <fullName evidence="13">COX15/CtaA family protein</fullName>
    </submittedName>
</protein>
<feature type="transmembrane region" description="Helical" evidence="12">
    <location>
        <begin position="73"/>
        <end position="93"/>
    </location>
</feature>
<keyword evidence="10" id="KW-1015">Disulfide bond</keyword>
<dbReference type="GO" id="GO:0046872">
    <property type="term" value="F:metal ion binding"/>
    <property type="evidence" value="ECO:0007669"/>
    <property type="project" value="UniProtKB-KW"/>
</dbReference>
<comment type="pathway">
    <text evidence="11">Porphyrin-containing compound metabolism.</text>
</comment>